<dbReference type="Proteomes" id="UP000248857">
    <property type="component" value="Unassembled WGS sequence"/>
</dbReference>
<dbReference type="SUPFAM" id="SSF141571">
    <property type="entry name" value="Pentapeptide repeat-like"/>
    <property type="match status" value="1"/>
</dbReference>
<comment type="caution">
    <text evidence="1">The sequence shown here is derived from an EMBL/GenBank/DDBJ whole genome shotgun (WGS) entry which is preliminary data.</text>
</comment>
<sequence>MQSTNAKASTPVDEILLPAQAAAFLGVTEEQLHNAVCQGYLPGACIDGQWRFSKRGLSKFCWQRNNHNGSAPWLENSCGPYWLGDWAEQKAKGVIEAYEAGERYFPGLSIKGGRFDGQDLSGIDFWESGLKGASFSGCILKQAIFVGADLTSAVFRNADLSDANLEGAVVEDADFSGAILNRTNFAVSLMSGAKLDGVSISMVSF</sequence>
<dbReference type="PANTHER" id="PTHR14136:SF17">
    <property type="entry name" value="BTB_POZ DOMAIN-CONTAINING PROTEIN KCTD9"/>
    <property type="match status" value="1"/>
</dbReference>
<dbReference type="InterPro" id="IPR001646">
    <property type="entry name" value="5peptide_repeat"/>
</dbReference>
<gene>
    <name evidence="1" type="primary">mfpA</name>
    <name evidence="1" type="ORF">C1752_10449</name>
</gene>
<dbReference type="Pfam" id="PF00805">
    <property type="entry name" value="Pentapeptide"/>
    <property type="match status" value="2"/>
</dbReference>
<accession>A0A2W1J847</accession>
<organism evidence="1 2">
    <name type="scientific">Acaryochloris thomasi RCC1774</name>
    <dbReference type="NCBI Taxonomy" id="1764569"/>
    <lineage>
        <taxon>Bacteria</taxon>
        <taxon>Bacillati</taxon>
        <taxon>Cyanobacteriota</taxon>
        <taxon>Cyanophyceae</taxon>
        <taxon>Acaryochloridales</taxon>
        <taxon>Acaryochloridaceae</taxon>
        <taxon>Acaryochloris</taxon>
        <taxon>Acaryochloris thomasi</taxon>
    </lineage>
</organism>
<evidence type="ECO:0000313" key="1">
    <source>
        <dbReference type="EMBL" id="PZD70599.1"/>
    </source>
</evidence>
<dbReference type="EMBL" id="PQWO01000032">
    <property type="protein sequence ID" value="PZD70599.1"/>
    <property type="molecule type" value="Genomic_DNA"/>
</dbReference>
<dbReference type="RefSeq" id="WP_110988837.1">
    <property type="nucleotide sequence ID" value="NZ_CAWNWM010000032.1"/>
</dbReference>
<dbReference type="Gene3D" id="2.160.20.80">
    <property type="entry name" value="E3 ubiquitin-protein ligase SopA"/>
    <property type="match status" value="1"/>
</dbReference>
<dbReference type="OrthoDB" id="483710at2"/>
<dbReference type="AlphaFoldDB" id="A0A2W1J847"/>
<name>A0A2W1J847_9CYAN</name>
<reference evidence="1 2" key="1">
    <citation type="journal article" date="2018" name="Sci. Rep.">
        <title>A novel species of the marine cyanobacterium Acaryochloris with a unique pigment content and lifestyle.</title>
        <authorList>
            <person name="Partensky F."/>
            <person name="Six C."/>
            <person name="Ratin M."/>
            <person name="Garczarek L."/>
            <person name="Vaulot D."/>
            <person name="Probert I."/>
            <person name="Calteau A."/>
            <person name="Gourvil P."/>
            <person name="Marie D."/>
            <person name="Grebert T."/>
            <person name="Bouchier C."/>
            <person name="Le Panse S."/>
            <person name="Gachenot M."/>
            <person name="Rodriguez F."/>
            <person name="Garrido J.L."/>
        </authorList>
    </citation>
    <scope>NUCLEOTIDE SEQUENCE [LARGE SCALE GENOMIC DNA]</scope>
    <source>
        <strain evidence="1 2">RCC1774</strain>
    </source>
</reference>
<dbReference type="InterPro" id="IPR051082">
    <property type="entry name" value="Pentapeptide-BTB/POZ_domain"/>
</dbReference>
<dbReference type="PANTHER" id="PTHR14136">
    <property type="entry name" value="BTB_POZ DOMAIN-CONTAINING PROTEIN KCTD9"/>
    <property type="match status" value="1"/>
</dbReference>
<protein>
    <submittedName>
        <fullName evidence="1">Pentapeptide repeat protein MfpA</fullName>
    </submittedName>
</protein>
<evidence type="ECO:0000313" key="2">
    <source>
        <dbReference type="Proteomes" id="UP000248857"/>
    </source>
</evidence>
<keyword evidence="2" id="KW-1185">Reference proteome</keyword>
<proteinExistence type="predicted"/>